<dbReference type="InterPro" id="IPR043137">
    <property type="entry name" value="GGT_ssub_C"/>
</dbReference>
<organism evidence="2 3">
    <name type="scientific">Diabrotica virgifera virgifera</name>
    <name type="common">western corn rootworm</name>
    <dbReference type="NCBI Taxonomy" id="50390"/>
    <lineage>
        <taxon>Eukaryota</taxon>
        <taxon>Metazoa</taxon>
        <taxon>Ecdysozoa</taxon>
        <taxon>Arthropoda</taxon>
        <taxon>Hexapoda</taxon>
        <taxon>Insecta</taxon>
        <taxon>Pterygota</taxon>
        <taxon>Neoptera</taxon>
        <taxon>Endopterygota</taxon>
        <taxon>Coleoptera</taxon>
        <taxon>Polyphaga</taxon>
        <taxon>Cucujiformia</taxon>
        <taxon>Chrysomeloidea</taxon>
        <taxon>Chrysomelidae</taxon>
        <taxon>Galerucinae</taxon>
        <taxon>Diabroticina</taxon>
        <taxon>Diabroticites</taxon>
        <taxon>Diabrotica</taxon>
    </lineage>
</organism>
<dbReference type="InterPro" id="IPR000101">
    <property type="entry name" value="GGT_peptidase"/>
</dbReference>
<sequence>MEKVFTMFSKIPKKHRKHYIEEEMTPFLNSSEEIENVSKSFKCACLAAAVVMVAIAGIVLLVILKPKEVINHKVYRGAVVTNSPGCSDIGVEIMTKGGTVADAAIATLFCESVGSPQSLSIGAGFLMTIYNRTTGEVITLNAREVAPMKATQDMFGGNAILASIGGLAVGVPGELRGYWQLYHKHGGGVPWKDLVQPSIDLCFNGINVTTYIESALNKTRVLIKNNTLLSEIFINPLTNETYKAGELYRRPRLGKFLEKVAEEGGEALHNGSFTESFVKDIQDNGGIITVEDMHNYSPRWSAAINTQFKDGRTMHTHSLPSSGPILTLMLNVWDGFLDNSNPESIDNYQKMIETFKFAYAKRTHLGDENFVNVTEVMADLTSKAFAEQLRNMINLTATSSDITYYGANATVPQDQGTANLCFLAPNGDAIVVTSTINGMLGAGFVSESTGIILNNQMDDFSSPNITNAYGIPPSPANFIVPGKQPMSSMCPTIILDQNGDVELAIGAAGGSKIITAVAQMIVRHLWFDMDIKATSDLERFHHQLWPMQVDLEPDYETRAPEIEAGLKKIGHNVTYNDGQGFAAATCISTRKGSVTGVWDRRRSGTVTYL</sequence>
<dbReference type="EnsemblMetazoa" id="XM_028272031.2">
    <property type="protein sequence ID" value="XP_028127832.2"/>
    <property type="gene ID" value="LOC114324242"/>
</dbReference>
<dbReference type="Pfam" id="PF01019">
    <property type="entry name" value="G_glu_transpept"/>
    <property type="match status" value="1"/>
</dbReference>
<keyword evidence="1" id="KW-1133">Transmembrane helix</keyword>
<feature type="transmembrane region" description="Helical" evidence="1">
    <location>
        <begin position="43"/>
        <end position="64"/>
    </location>
</feature>
<evidence type="ECO:0000313" key="3">
    <source>
        <dbReference type="Proteomes" id="UP001652700"/>
    </source>
</evidence>
<dbReference type="RefSeq" id="XP_028127832.2">
    <property type="nucleotide sequence ID" value="XM_028272031.2"/>
</dbReference>
<dbReference type="InterPro" id="IPR043138">
    <property type="entry name" value="GGT_lsub"/>
</dbReference>
<keyword evidence="1" id="KW-0812">Transmembrane</keyword>
<dbReference type="GeneID" id="114324242"/>
<dbReference type="PANTHER" id="PTHR11686:SF72">
    <property type="entry name" value="GAMMA-GLUTAMYL TRANSPEPTIDASE, ISOFORM A"/>
    <property type="match status" value="1"/>
</dbReference>
<evidence type="ECO:0000256" key="1">
    <source>
        <dbReference type="SAM" id="Phobius"/>
    </source>
</evidence>
<dbReference type="InterPro" id="IPR029055">
    <property type="entry name" value="Ntn_hydrolases_N"/>
</dbReference>
<dbReference type="SUPFAM" id="SSF56235">
    <property type="entry name" value="N-terminal nucleophile aminohydrolases (Ntn hydrolases)"/>
    <property type="match status" value="1"/>
</dbReference>
<protein>
    <submittedName>
        <fullName evidence="2">Uncharacterized protein</fullName>
    </submittedName>
</protein>
<keyword evidence="1" id="KW-0472">Membrane</keyword>
<dbReference type="Proteomes" id="UP001652700">
    <property type="component" value="Unplaced"/>
</dbReference>
<reference evidence="2" key="1">
    <citation type="submission" date="2025-05" db="UniProtKB">
        <authorList>
            <consortium name="EnsemblMetazoa"/>
        </authorList>
    </citation>
    <scope>IDENTIFICATION</scope>
</reference>
<evidence type="ECO:0000313" key="2">
    <source>
        <dbReference type="EnsemblMetazoa" id="XP_028127832.2"/>
    </source>
</evidence>
<accession>A0ABM5I976</accession>
<dbReference type="Gene3D" id="3.60.20.40">
    <property type="match status" value="1"/>
</dbReference>
<dbReference type="Gene3D" id="1.10.246.130">
    <property type="match status" value="1"/>
</dbReference>
<proteinExistence type="predicted"/>
<dbReference type="PANTHER" id="PTHR11686">
    <property type="entry name" value="GAMMA GLUTAMYL TRANSPEPTIDASE"/>
    <property type="match status" value="1"/>
</dbReference>
<name>A0ABM5I976_DIAVI</name>
<keyword evidence="3" id="KW-1185">Reference proteome</keyword>
<dbReference type="PRINTS" id="PR01210">
    <property type="entry name" value="GGTRANSPTASE"/>
</dbReference>